<proteinExistence type="predicted"/>
<evidence type="ECO:0000313" key="3">
    <source>
        <dbReference type="Proteomes" id="UP000765509"/>
    </source>
</evidence>
<reference evidence="2" key="1">
    <citation type="submission" date="2021-03" db="EMBL/GenBank/DDBJ databases">
        <title>Draft genome sequence of rust myrtle Austropuccinia psidii MF-1, a brazilian biotype.</title>
        <authorList>
            <person name="Quecine M.C."/>
            <person name="Pachon D.M.R."/>
            <person name="Bonatelli M.L."/>
            <person name="Correr F.H."/>
            <person name="Franceschini L.M."/>
            <person name="Leite T.F."/>
            <person name="Margarido G.R.A."/>
            <person name="Almeida C.A."/>
            <person name="Ferrarezi J.A."/>
            <person name="Labate C.A."/>
        </authorList>
    </citation>
    <scope>NUCLEOTIDE SEQUENCE</scope>
    <source>
        <strain evidence="2">MF-1</strain>
    </source>
</reference>
<dbReference type="AlphaFoldDB" id="A0A9Q3IP53"/>
<feature type="compositionally biased region" description="Polar residues" evidence="1">
    <location>
        <begin position="92"/>
        <end position="104"/>
    </location>
</feature>
<protein>
    <submittedName>
        <fullName evidence="2">Uncharacterized protein</fullName>
    </submittedName>
</protein>
<sequence>MTDKSSSCPHSNTKSSSWWHPSSSPTEAPFGQRTSHGRGRTIHPGRKRTLNIKLILRSKDEGNSVEEEGSEITEASPTPVRAPQGTGGPTLAKTSHPVSHNSEPSLLAIIQQMNHIMANLQAASSSEASRLPL</sequence>
<feature type="compositionally biased region" description="Basic residues" evidence="1">
    <location>
        <begin position="35"/>
        <end position="50"/>
    </location>
</feature>
<accession>A0A9Q3IP53</accession>
<dbReference type="EMBL" id="AVOT02052531">
    <property type="protein sequence ID" value="MBW0547438.1"/>
    <property type="molecule type" value="Genomic_DNA"/>
</dbReference>
<keyword evidence="3" id="KW-1185">Reference proteome</keyword>
<gene>
    <name evidence="2" type="ORF">O181_087153</name>
</gene>
<dbReference type="Proteomes" id="UP000765509">
    <property type="component" value="Unassembled WGS sequence"/>
</dbReference>
<organism evidence="2 3">
    <name type="scientific">Austropuccinia psidii MF-1</name>
    <dbReference type="NCBI Taxonomy" id="1389203"/>
    <lineage>
        <taxon>Eukaryota</taxon>
        <taxon>Fungi</taxon>
        <taxon>Dikarya</taxon>
        <taxon>Basidiomycota</taxon>
        <taxon>Pucciniomycotina</taxon>
        <taxon>Pucciniomycetes</taxon>
        <taxon>Pucciniales</taxon>
        <taxon>Sphaerophragmiaceae</taxon>
        <taxon>Austropuccinia</taxon>
    </lineage>
</organism>
<feature type="compositionally biased region" description="Polar residues" evidence="1">
    <location>
        <begin position="1"/>
        <end position="14"/>
    </location>
</feature>
<feature type="compositionally biased region" description="Low complexity" evidence="1">
    <location>
        <begin position="15"/>
        <end position="25"/>
    </location>
</feature>
<comment type="caution">
    <text evidence="2">The sequence shown here is derived from an EMBL/GenBank/DDBJ whole genome shotgun (WGS) entry which is preliminary data.</text>
</comment>
<evidence type="ECO:0000256" key="1">
    <source>
        <dbReference type="SAM" id="MobiDB-lite"/>
    </source>
</evidence>
<evidence type="ECO:0000313" key="2">
    <source>
        <dbReference type="EMBL" id="MBW0547438.1"/>
    </source>
</evidence>
<feature type="region of interest" description="Disordered" evidence="1">
    <location>
        <begin position="1"/>
        <end position="104"/>
    </location>
</feature>
<name>A0A9Q3IP53_9BASI</name>